<dbReference type="AlphaFoldDB" id="A0AAN8ER24"/>
<dbReference type="EMBL" id="JAKLMC020000009">
    <property type="protein sequence ID" value="KAK5954150.1"/>
    <property type="molecule type" value="Genomic_DNA"/>
</dbReference>
<protein>
    <submittedName>
        <fullName evidence="1">Uncharacterized protein</fullName>
    </submittedName>
</protein>
<evidence type="ECO:0000313" key="1">
    <source>
        <dbReference type="EMBL" id="KAK5954150.1"/>
    </source>
</evidence>
<organism evidence="1 2">
    <name type="scientific">Knufia fluminis</name>
    <dbReference type="NCBI Taxonomy" id="191047"/>
    <lineage>
        <taxon>Eukaryota</taxon>
        <taxon>Fungi</taxon>
        <taxon>Dikarya</taxon>
        <taxon>Ascomycota</taxon>
        <taxon>Pezizomycotina</taxon>
        <taxon>Eurotiomycetes</taxon>
        <taxon>Chaetothyriomycetidae</taxon>
        <taxon>Chaetothyriales</taxon>
        <taxon>Trichomeriaceae</taxon>
        <taxon>Knufia</taxon>
    </lineage>
</organism>
<accession>A0AAN8ER24</accession>
<proteinExistence type="predicted"/>
<comment type="caution">
    <text evidence="1">The sequence shown here is derived from an EMBL/GenBank/DDBJ whole genome shotgun (WGS) entry which is preliminary data.</text>
</comment>
<reference evidence="1 2" key="1">
    <citation type="submission" date="2022-12" db="EMBL/GenBank/DDBJ databases">
        <title>Genomic features and morphological characterization of a novel Knufia sp. strain isolated from spacecraft assembly facility.</title>
        <authorList>
            <person name="Teixeira M."/>
            <person name="Chander A.M."/>
            <person name="Stajich J.E."/>
            <person name="Venkateswaran K."/>
        </authorList>
    </citation>
    <scope>NUCLEOTIDE SEQUENCE [LARGE SCALE GENOMIC DNA]</scope>
    <source>
        <strain evidence="1 2">FJI-L2-BK-P2</strain>
    </source>
</reference>
<sequence>MALFCTTYSKRRPRPRIHLRSSLQPALPPFLTLLLFSLILSSRGTQAAFAQQQQLQAVHSSISPFDQLFSTLDTHSLRKGEGSHPLELGKCRTATYDVPASGWYTAQPDGLDIAVIGIRQMLCPTQAKQRRQTEQA</sequence>
<gene>
    <name evidence="1" type="ORF">OHC33_004722</name>
</gene>
<dbReference type="Proteomes" id="UP001316803">
    <property type="component" value="Unassembled WGS sequence"/>
</dbReference>
<name>A0AAN8ER24_9EURO</name>
<keyword evidence="2" id="KW-1185">Reference proteome</keyword>
<evidence type="ECO:0000313" key="2">
    <source>
        <dbReference type="Proteomes" id="UP001316803"/>
    </source>
</evidence>